<proteinExistence type="predicted"/>
<dbReference type="Gene3D" id="2.60.120.10">
    <property type="entry name" value="Jelly Rolls"/>
    <property type="match status" value="1"/>
</dbReference>
<dbReference type="InterPro" id="IPR000595">
    <property type="entry name" value="cNMP-bd_dom"/>
</dbReference>
<evidence type="ECO:0000256" key="1">
    <source>
        <dbReference type="ARBA" id="ARBA00023015"/>
    </source>
</evidence>
<dbReference type="EMBL" id="FNBC01000013">
    <property type="protein sequence ID" value="SDE84915.1"/>
    <property type="molecule type" value="Genomic_DNA"/>
</dbReference>
<organism evidence="6 7">
    <name type="scientific">Thermus arciformis</name>
    <dbReference type="NCBI Taxonomy" id="482827"/>
    <lineage>
        <taxon>Bacteria</taxon>
        <taxon>Thermotogati</taxon>
        <taxon>Deinococcota</taxon>
        <taxon>Deinococci</taxon>
        <taxon>Thermales</taxon>
        <taxon>Thermaceae</taxon>
        <taxon>Thermus</taxon>
    </lineage>
</organism>
<dbReference type="SUPFAM" id="SSF51206">
    <property type="entry name" value="cAMP-binding domain-like"/>
    <property type="match status" value="1"/>
</dbReference>
<dbReference type="PANTHER" id="PTHR24567:SF74">
    <property type="entry name" value="HTH-TYPE TRANSCRIPTIONAL REGULATOR ARCR"/>
    <property type="match status" value="1"/>
</dbReference>
<dbReference type="PROSITE" id="PS51063">
    <property type="entry name" value="HTH_CRP_2"/>
    <property type="match status" value="1"/>
</dbReference>
<dbReference type="PANTHER" id="PTHR24567">
    <property type="entry name" value="CRP FAMILY TRANSCRIPTIONAL REGULATORY PROTEIN"/>
    <property type="match status" value="1"/>
</dbReference>
<dbReference type="SMART" id="SM00100">
    <property type="entry name" value="cNMP"/>
    <property type="match status" value="1"/>
</dbReference>
<dbReference type="PROSITE" id="PS00889">
    <property type="entry name" value="CNMP_BINDING_2"/>
    <property type="match status" value="1"/>
</dbReference>
<dbReference type="Pfam" id="PF13545">
    <property type="entry name" value="HTH_Crp_2"/>
    <property type="match status" value="1"/>
</dbReference>
<dbReference type="STRING" id="482827.SAMN04488243_11313"/>
<dbReference type="CDD" id="cd00038">
    <property type="entry name" value="CAP_ED"/>
    <property type="match status" value="1"/>
</dbReference>
<dbReference type="Proteomes" id="UP000199446">
    <property type="component" value="Unassembled WGS sequence"/>
</dbReference>
<dbReference type="Gene3D" id="1.10.10.10">
    <property type="entry name" value="Winged helix-like DNA-binding domain superfamily/Winged helix DNA-binding domain"/>
    <property type="match status" value="1"/>
</dbReference>
<dbReference type="GO" id="GO:0005829">
    <property type="term" value="C:cytosol"/>
    <property type="evidence" value="ECO:0007669"/>
    <property type="project" value="TreeGrafter"/>
</dbReference>
<accession>A0A1G7GA09</accession>
<dbReference type="PROSITE" id="PS50042">
    <property type="entry name" value="CNMP_BINDING_3"/>
    <property type="match status" value="1"/>
</dbReference>
<dbReference type="InterPro" id="IPR018488">
    <property type="entry name" value="cNMP-bd_CS"/>
</dbReference>
<evidence type="ECO:0000256" key="3">
    <source>
        <dbReference type="ARBA" id="ARBA00023163"/>
    </source>
</evidence>
<dbReference type="AlphaFoldDB" id="A0A1G7GA09"/>
<dbReference type="InterPro" id="IPR014710">
    <property type="entry name" value="RmlC-like_jellyroll"/>
</dbReference>
<dbReference type="SUPFAM" id="SSF46785">
    <property type="entry name" value="Winged helix' DNA-binding domain"/>
    <property type="match status" value="1"/>
</dbReference>
<dbReference type="SMART" id="SM00419">
    <property type="entry name" value="HTH_CRP"/>
    <property type="match status" value="1"/>
</dbReference>
<keyword evidence="2" id="KW-0238">DNA-binding</keyword>
<feature type="domain" description="Cyclic nucleotide-binding" evidence="4">
    <location>
        <begin position="6"/>
        <end position="109"/>
    </location>
</feature>
<dbReference type="InterPro" id="IPR036390">
    <property type="entry name" value="WH_DNA-bd_sf"/>
</dbReference>
<evidence type="ECO:0000259" key="5">
    <source>
        <dbReference type="PROSITE" id="PS51063"/>
    </source>
</evidence>
<name>A0A1G7GA09_9DEIN</name>
<evidence type="ECO:0000313" key="7">
    <source>
        <dbReference type="Proteomes" id="UP000199446"/>
    </source>
</evidence>
<keyword evidence="1" id="KW-0805">Transcription regulation</keyword>
<dbReference type="InterPro" id="IPR018490">
    <property type="entry name" value="cNMP-bd_dom_sf"/>
</dbReference>
<feature type="domain" description="HTH crp-type" evidence="5">
    <location>
        <begin position="140"/>
        <end position="206"/>
    </location>
</feature>
<protein>
    <submittedName>
        <fullName evidence="6">CRP/FNR family transcriptional regulator, anaerobic regulatory protein</fullName>
    </submittedName>
</protein>
<sequence length="216" mass="23501">MSPSPLFQDLGPEEVALALSYFVRLAYPKGKVLFHQGDLGQSLYLVEAGRVRLFRTHLGGQEKTLGVVGPGGVFGEMSLLDGGERSASAVVEEEASLLVLHREAYFGLLRRLPLFGHNLARLLAHRLREADLELDLLAFEEAGSRVAYALLKLLRQGYGPTLHLRHQDLAHLAGASRETVTRVLHALQEQGAVRLAPGVVEVVSPGLLEELAFGLV</sequence>
<dbReference type="InterPro" id="IPR050397">
    <property type="entry name" value="Env_Response_Regulators"/>
</dbReference>
<dbReference type="GO" id="GO:0003700">
    <property type="term" value="F:DNA-binding transcription factor activity"/>
    <property type="evidence" value="ECO:0007669"/>
    <property type="project" value="TreeGrafter"/>
</dbReference>
<reference evidence="7" key="1">
    <citation type="submission" date="2016-10" db="EMBL/GenBank/DDBJ databases">
        <authorList>
            <person name="Varghese N."/>
            <person name="Submissions S."/>
        </authorList>
    </citation>
    <scope>NUCLEOTIDE SEQUENCE [LARGE SCALE GENOMIC DNA]</scope>
    <source>
        <strain evidence="7">CGMCC 1.6992</strain>
    </source>
</reference>
<dbReference type="RefSeq" id="WP_093006875.1">
    <property type="nucleotide sequence ID" value="NZ_FNBC01000013.1"/>
</dbReference>
<evidence type="ECO:0000256" key="2">
    <source>
        <dbReference type="ARBA" id="ARBA00023125"/>
    </source>
</evidence>
<evidence type="ECO:0000313" key="6">
    <source>
        <dbReference type="EMBL" id="SDE84915.1"/>
    </source>
</evidence>
<keyword evidence="3" id="KW-0804">Transcription</keyword>
<keyword evidence="7" id="KW-1185">Reference proteome</keyword>
<dbReference type="Pfam" id="PF00027">
    <property type="entry name" value="cNMP_binding"/>
    <property type="match status" value="1"/>
</dbReference>
<dbReference type="PRINTS" id="PR00034">
    <property type="entry name" value="HTHCRP"/>
</dbReference>
<dbReference type="GO" id="GO:0003677">
    <property type="term" value="F:DNA binding"/>
    <property type="evidence" value="ECO:0007669"/>
    <property type="project" value="UniProtKB-KW"/>
</dbReference>
<dbReference type="OrthoDB" id="9810708at2"/>
<dbReference type="InterPro" id="IPR036388">
    <property type="entry name" value="WH-like_DNA-bd_sf"/>
</dbReference>
<evidence type="ECO:0000259" key="4">
    <source>
        <dbReference type="PROSITE" id="PS50042"/>
    </source>
</evidence>
<gene>
    <name evidence="6" type="ORF">SAMN04488243_11313</name>
</gene>
<dbReference type="InterPro" id="IPR012318">
    <property type="entry name" value="HTH_CRP"/>
</dbReference>